<dbReference type="PROSITE" id="PS00107">
    <property type="entry name" value="PROTEIN_KINASE_ATP"/>
    <property type="match status" value="1"/>
</dbReference>
<evidence type="ECO:0000256" key="2">
    <source>
        <dbReference type="ARBA" id="ARBA00022454"/>
    </source>
</evidence>
<evidence type="ECO:0000256" key="5">
    <source>
        <dbReference type="ARBA" id="ARBA00022840"/>
    </source>
</evidence>
<organism evidence="11 12">
    <name type="scientific">Acaulospora morrowiae</name>
    <dbReference type="NCBI Taxonomy" id="94023"/>
    <lineage>
        <taxon>Eukaryota</taxon>
        <taxon>Fungi</taxon>
        <taxon>Fungi incertae sedis</taxon>
        <taxon>Mucoromycota</taxon>
        <taxon>Glomeromycotina</taxon>
        <taxon>Glomeromycetes</taxon>
        <taxon>Diversisporales</taxon>
        <taxon>Acaulosporaceae</taxon>
        <taxon>Acaulospora</taxon>
    </lineage>
</organism>
<dbReference type="InterPro" id="IPR017441">
    <property type="entry name" value="Protein_kinase_ATP_BS"/>
</dbReference>
<dbReference type="GO" id="GO:0005524">
    <property type="term" value="F:ATP binding"/>
    <property type="evidence" value="ECO:0007669"/>
    <property type="project" value="UniProtKB-UniRule"/>
</dbReference>
<evidence type="ECO:0000313" key="11">
    <source>
        <dbReference type="EMBL" id="CAG8443110.1"/>
    </source>
</evidence>
<evidence type="ECO:0000256" key="1">
    <source>
        <dbReference type="ARBA" id="ARBA00004629"/>
    </source>
</evidence>
<feature type="compositionally biased region" description="Low complexity" evidence="8">
    <location>
        <begin position="384"/>
        <end position="396"/>
    </location>
</feature>
<dbReference type="SMART" id="SM00777">
    <property type="entry name" value="Mad3_BUB1_I"/>
    <property type="match status" value="1"/>
</dbReference>
<name>A0A9N8V7P7_9GLOM</name>
<dbReference type="Pfam" id="PF08171">
    <property type="entry name" value="Mad3_BUB1_II"/>
    <property type="match status" value="1"/>
</dbReference>
<evidence type="ECO:0000256" key="7">
    <source>
        <dbReference type="PROSITE-ProRule" id="PRU10141"/>
    </source>
</evidence>
<dbReference type="Gene3D" id="1.10.510.10">
    <property type="entry name" value="Transferase(Phosphotransferase) domain 1"/>
    <property type="match status" value="1"/>
</dbReference>
<evidence type="ECO:0000313" key="12">
    <source>
        <dbReference type="Proteomes" id="UP000789342"/>
    </source>
</evidence>
<evidence type="ECO:0000256" key="4">
    <source>
        <dbReference type="ARBA" id="ARBA00022838"/>
    </source>
</evidence>
<dbReference type="InterPro" id="IPR015661">
    <property type="entry name" value="Bub1/Mad3"/>
</dbReference>
<sequence>MAFLNRMMDAYENELSHQSCQLRSQEVANIPEFSSFEHQKENIFPMKQGRSASSLSRVFASDPPSRQAELQAGHAQFKAELEMTDELDDPFDVYNRYIKWTMENYPQGQTPQSNLLQLLECASKTFIKDTRYKNDPRYLKCWLQYSKLVGQSKELFMFLKVNGIGMDLAAYYEAYAELMEGLNKYKEAEEIYLMGIGRKAQPFERLTRRYRQFLTRLSSLQDSEPSHQQVSENPQRTILGLRTSSTSTHSAPMNIFHQRNPPPQNINGLMSSATQMTDQHSEADANGEKLIIFCDPDGEIGNAALVSEKVASWGDFGTELSNKKENAKEAEPWKGVTLVQEKKYRMPMMEKLEIYHDQSAEQKAPCSVVATSTKSCPITENTDASSSAMTLSSNSTEKPRSATENVTHSHNVAVKPPPSVTIIRHKEGRSEKIFVDLNVIYANGEEYSFEELRAKTRESKVETKVEPTNDRAIEPQKSLSRKSNECYEPTPKTSPTLLHPRKLSKRPSPTINTKAAFADIMELFNQPLNCEHSEDYKEDENSHMPNDQTPRRKRSDVPKTPQNHGIPPAFKEDAENVAPVRDNIRRVPFELMTPIQETSREYKSNCTTPFRLSESRTVSNIGSPNSAVGLGEIRFNAISPSRRSEKTIEEHFSALVSLYPTLSNPCNPLDSNLIEQILNSLKPALAQYSGFYDAREQTMNGHGKIEKIARCWGKSGRRRSLNAANIEDSIKLFNDSFLVRQKVGEGGFGKIYRVLDMNTDAAVCKDLRRSYALKLQMPPSAWEFYIIRKLHDRIPSPSIDSIITAQSLYYYKDESYLLTEFCNHGSILDAVNAAKKFNTFMDEMLVFFFTVELLKVTEAIHQIGIIHGDIKADNCLLRLEPTSEWDSKYDPTGAHGWAKKGIKLIDFGRAIDVTMFPSDMRFIADWKTDDQDCVEMREGRPWKWQADYYGLAGVIHCMLHNEYMQITPVRVDDEETFSPGASSMSTKKYRPIQSFKRYWQSDLWRRLFNMLLNPTMVRSDGRLPITQELKDIRLEFEEYLALNSNKAGKNLKELLHKLENSGEIY</sequence>
<dbReference type="SUPFAM" id="SSF56112">
    <property type="entry name" value="Protein kinase-like (PK-like)"/>
    <property type="match status" value="1"/>
</dbReference>
<protein>
    <submittedName>
        <fullName evidence="11">17869_t:CDS:1</fullName>
    </submittedName>
</protein>
<dbReference type="Gene3D" id="6.10.20.170">
    <property type="match status" value="1"/>
</dbReference>
<dbReference type="Pfam" id="PF00069">
    <property type="entry name" value="Pkinase"/>
    <property type="match status" value="1"/>
</dbReference>
<feature type="region of interest" description="Disordered" evidence="8">
    <location>
        <begin position="380"/>
        <end position="415"/>
    </location>
</feature>
<dbReference type="PROSITE" id="PS00108">
    <property type="entry name" value="PROTEIN_KINASE_ST"/>
    <property type="match status" value="1"/>
</dbReference>
<evidence type="ECO:0000256" key="3">
    <source>
        <dbReference type="ARBA" id="ARBA00022741"/>
    </source>
</evidence>
<dbReference type="InterPro" id="IPR013212">
    <property type="entry name" value="Mad3/Bub1_I"/>
</dbReference>
<dbReference type="InterPro" id="IPR000719">
    <property type="entry name" value="Prot_kinase_dom"/>
</dbReference>
<gene>
    <name evidence="11" type="ORF">AMORRO_LOCUS433</name>
</gene>
<dbReference type="InterPro" id="IPR012572">
    <property type="entry name" value="Mad3/Bub1_II"/>
</dbReference>
<dbReference type="Pfam" id="PF08311">
    <property type="entry name" value="Mad3_BUB1_I"/>
    <property type="match status" value="1"/>
</dbReference>
<dbReference type="PANTHER" id="PTHR14030">
    <property type="entry name" value="MITOTIC CHECKPOINT SERINE/THREONINE-PROTEIN KINASE BUB1"/>
    <property type="match status" value="1"/>
</dbReference>
<dbReference type="Gene3D" id="1.25.40.430">
    <property type="match status" value="1"/>
</dbReference>
<dbReference type="InterPro" id="IPR008271">
    <property type="entry name" value="Ser/Thr_kinase_AS"/>
</dbReference>
<dbReference type="GO" id="GO:0000776">
    <property type="term" value="C:kinetochore"/>
    <property type="evidence" value="ECO:0007669"/>
    <property type="project" value="UniProtKB-KW"/>
</dbReference>
<dbReference type="FunFam" id="1.25.40.430:FF:000003">
    <property type="entry name" value="Checkpoint serine/threonine-protein kinase BUB1"/>
    <property type="match status" value="1"/>
</dbReference>
<keyword evidence="12" id="KW-1185">Reference proteome</keyword>
<dbReference type="AlphaFoldDB" id="A0A9N8V7P7"/>
<accession>A0A9N8V7P7</accession>
<keyword evidence="2" id="KW-0158">Chromosome</keyword>
<keyword evidence="4" id="KW-0995">Kinetochore</keyword>
<keyword evidence="3 7" id="KW-0547">Nucleotide-binding</keyword>
<dbReference type="InterPro" id="IPR011009">
    <property type="entry name" value="Kinase-like_dom_sf"/>
</dbReference>
<feature type="compositionally biased region" description="Basic and acidic residues" evidence="8">
    <location>
        <begin position="456"/>
        <end position="474"/>
    </location>
</feature>
<evidence type="ECO:0000259" key="9">
    <source>
        <dbReference type="PROSITE" id="PS50011"/>
    </source>
</evidence>
<dbReference type="GO" id="GO:0005634">
    <property type="term" value="C:nucleus"/>
    <property type="evidence" value="ECO:0007669"/>
    <property type="project" value="TreeGrafter"/>
</dbReference>
<dbReference type="GO" id="GO:0051754">
    <property type="term" value="P:meiotic sister chromatid cohesion, centromeric"/>
    <property type="evidence" value="ECO:0007669"/>
    <property type="project" value="TreeGrafter"/>
</dbReference>
<evidence type="ECO:0000256" key="6">
    <source>
        <dbReference type="ARBA" id="ARBA00023328"/>
    </source>
</evidence>
<dbReference type="GO" id="GO:0007094">
    <property type="term" value="P:mitotic spindle assembly checkpoint signaling"/>
    <property type="evidence" value="ECO:0007669"/>
    <property type="project" value="InterPro"/>
</dbReference>
<dbReference type="EMBL" id="CAJVPV010000111">
    <property type="protein sequence ID" value="CAG8443110.1"/>
    <property type="molecule type" value="Genomic_DNA"/>
</dbReference>
<evidence type="ECO:0000256" key="8">
    <source>
        <dbReference type="SAM" id="MobiDB-lite"/>
    </source>
</evidence>
<dbReference type="PROSITE" id="PS51489">
    <property type="entry name" value="BUB1_N"/>
    <property type="match status" value="1"/>
</dbReference>
<feature type="region of interest" description="Disordered" evidence="8">
    <location>
        <begin position="534"/>
        <end position="573"/>
    </location>
</feature>
<feature type="region of interest" description="Disordered" evidence="8">
    <location>
        <begin position="456"/>
        <end position="510"/>
    </location>
</feature>
<feature type="domain" description="Protein kinase" evidence="9">
    <location>
        <begin position="737"/>
        <end position="1065"/>
    </location>
</feature>
<dbReference type="OrthoDB" id="248495at2759"/>
<keyword evidence="5 7" id="KW-0067">ATP-binding</keyword>
<keyword evidence="6" id="KW-0137">Centromere</keyword>
<dbReference type="PANTHER" id="PTHR14030:SF4">
    <property type="entry name" value="BUB1 KINASE, ISOFORM A-RELATED"/>
    <property type="match status" value="1"/>
</dbReference>
<comment type="subcellular location">
    <subcellularLocation>
        <location evidence="1">Chromosome</location>
        <location evidence="1">Centromere</location>
        <location evidence="1">Kinetochore</location>
    </subcellularLocation>
</comment>
<feature type="domain" description="BUB1 N-terminal" evidence="10">
    <location>
        <begin position="77"/>
        <end position="238"/>
    </location>
</feature>
<proteinExistence type="predicted"/>
<evidence type="ECO:0000259" key="10">
    <source>
        <dbReference type="PROSITE" id="PS51489"/>
    </source>
</evidence>
<comment type="caution">
    <text evidence="11">The sequence shown here is derived from an EMBL/GenBank/DDBJ whole genome shotgun (WGS) entry which is preliminary data.</text>
</comment>
<feature type="binding site" evidence="7">
    <location>
        <position position="774"/>
    </location>
    <ligand>
        <name>ATP</name>
        <dbReference type="ChEBI" id="CHEBI:30616"/>
    </ligand>
</feature>
<reference evidence="11" key="1">
    <citation type="submission" date="2021-06" db="EMBL/GenBank/DDBJ databases">
        <authorList>
            <person name="Kallberg Y."/>
            <person name="Tangrot J."/>
            <person name="Rosling A."/>
        </authorList>
    </citation>
    <scope>NUCLEOTIDE SEQUENCE</scope>
    <source>
        <strain evidence="11">CL551</strain>
    </source>
</reference>
<dbReference type="GO" id="GO:0032991">
    <property type="term" value="C:protein-containing complex"/>
    <property type="evidence" value="ECO:0007669"/>
    <property type="project" value="UniProtKB-ARBA"/>
</dbReference>
<dbReference type="SMART" id="SM00220">
    <property type="entry name" value="S_TKc"/>
    <property type="match status" value="1"/>
</dbReference>
<dbReference type="CDD" id="cd13981">
    <property type="entry name" value="STKc_Bub1_BubR1"/>
    <property type="match status" value="1"/>
</dbReference>
<dbReference type="GO" id="GO:0004672">
    <property type="term" value="F:protein kinase activity"/>
    <property type="evidence" value="ECO:0007669"/>
    <property type="project" value="InterPro"/>
</dbReference>
<dbReference type="Proteomes" id="UP000789342">
    <property type="component" value="Unassembled WGS sequence"/>
</dbReference>
<dbReference type="PROSITE" id="PS50011">
    <property type="entry name" value="PROTEIN_KINASE_DOM"/>
    <property type="match status" value="1"/>
</dbReference>